<dbReference type="GO" id="GO:0020037">
    <property type="term" value="F:heme binding"/>
    <property type="evidence" value="ECO:0007669"/>
    <property type="project" value="InterPro"/>
</dbReference>
<name>A0A0N5CQU2_THECL</name>
<gene>
    <name evidence="2" type="ORF">TCLT_LOCUS2593</name>
</gene>
<dbReference type="Proteomes" id="UP000276776">
    <property type="component" value="Unassembled WGS sequence"/>
</dbReference>
<dbReference type="PROSITE" id="PS01033">
    <property type="entry name" value="GLOBIN"/>
    <property type="match status" value="1"/>
</dbReference>
<dbReference type="WBParaSite" id="TCLT_0000259201-mRNA-1">
    <property type="protein sequence ID" value="TCLT_0000259201-mRNA-1"/>
    <property type="gene ID" value="TCLT_0000259201"/>
</dbReference>
<proteinExistence type="predicted"/>
<reference evidence="4" key="1">
    <citation type="submission" date="2017-02" db="UniProtKB">
        <authorList>
            <consortium name="WormBaseParasite"/>
        </authorList>
    </citation>
    <scope>IDENTIFICATION</scope>
</reference>
<evidence type="ECO:0000313" key="3">
    <source>
        <dbReference type="Proteomes" id="UP000276776"/>
    </source>
</evidence>
<protein>
    <submittedName>
        <fullName evidence="4">F-box domain-containing protein</fullName>
    </submittedName>
</protein>
<organism evidence="4">
    <name type="scientific">Thelazia callipaeda</name>
    <name type="common">Oriental eyeworm</name>
    <name type="synonym">Parasitic nematode</name>
    <dbReference type="NCBI Taxonomy" id="103827"/>
    <lineage>
        <taxon>Eukaryota</taxon>
        <taxon>Metazoa</taxon>
        <taxon>Ecdysozoa</taxon>
        <taxon>Nematoda</taxon>
        <taxon>Chromadorea</taxon>
        <taxon>Rhabditida</taxon>
        <taxon>Spirurina</taxon>
        <taxon>Spiruromorpha</taxon>
        <taxon>Thelazioidea</taxon>
        <taxon>Thelaziidae</taxon>
        <taxon>Thelazia</taxon>
    </lineage>
</organism>
<dbReference type="SUPFAM" id="SSF46458">
    <property type="entry name" value="Globin-like"/>
    <property type="match status" value="1"/>
</dbReference>
<keyword evidence="3" id="KW-1185">Reference proteome</keyword>
<dbReference type="GO" id="GO:0019825">
    <property type="term" value="F:oxygen binding"/>
    <property type="evidence" value="ECO:0007669"/>
    <property type="project" value="InterPro"/>
</dbReference>
<dbReference type="InterPro" id="IPR009050">
    <property type="entry name" value="Globin-like_sf"/>
</dbReference>
<dbReference type="AlphaFoldDB" id="A0A0N5CQU2"/>
<dbReference type="EMBL" id="UYYF01000576">
    <property type="protein sequence ID" value="VDM98634.1"/>
    <property type="molecule type" value="Genomic_DNA"/>
</dbReference>
<sequence length="114" mass="13559">MDGCRIESYICKITGLTVHQKLLLSTTWRHLQTSFVIDLGKRVFELIFERDPNLLVIINLKQLQNTDEWREHANFHKHAQVIFIIFAKVFQLFNVNHNNVIMIRTYKIFSSKKT</sequence>
<dbReference type="InterPro" id="IPR000971">
    <property type="entry name" value="Globin"/>
</dbReference>
<evidence type="ECO:0000313" key="2">
    <source>
        <dbReference type="EMBL" id="VDM98634.1"/>
    </source>
</evidence>
<feature type="domain" description="Globin" evidence="1">
    <location>
        <begin position="15"/>
        <end position="114"/>
    </location>
</feature>
<dbReference type="InterPro" id="IPR012292">
    <property type="entry name" value="Globin/Proto"/>
</dbReference>
<evidence type="ECO:0000259" key="1">
    <source>
        <dbReference type="PROSITE" id="PS01033"/>
    </source>
</evidence>
<dbReference type="OrthoDB" id="5810844at2759"/>
<reference evidence="2 3" key="2">
    <citation type="submission" date="2018-11" db="EMBL/GenBank/DDBJ databases">
        <authorList>
            <consortium name="Pathogen Informatics"/>
        </authorList>
    </citation>
    <scope>NUCLEOTIDE SEQUENCE [LARGE SCALE GENOMIC DNA]</scope>
</reference>
<accession>A0A0N5CQU2</accession>
<dbReference type="OMA" id="WREHANF"/>
<evidence type="ECO:0000313" key="4">
    <source>
        <dbReference type="WBParaSite" id="TCLT_0000259201-mRNA-1"/>
    </source>
</evidence>
<dbReference type="Gene3D" id="1.10.490.10">
    <property type="entry name" value="Globins"/>
    <property type="match status" value="1"/>
</dbReference>